<dbReference type="Proteomes" id="UP000268014">
    <property type="component" value="Unassembled WGS sequence"/>
</dbReference>
<evidence type="ECO:0000313" key="8">
    <source>
        <dbReference type="Proteomes" id="UP000268014"/>
    </source>
</evidence>
<evidence type="ECO:0000313" key="9">
    <source>
        <dbReference type="WBParaSite" id="HPLM_0000158201-mRNA-1"/>
    </source>
</evidence>
<keyword evidence="4" id="KW-0812">Transmembrane</keyword>
<keyword evidence="6" id="KW-0472">Membrane</keyword>
<evidence type="ECO:0000313" key="7">
    <source>
        <dbReference type="EMBL" id="VDO10218.1"/>
    </source>
</evidence>
<dbReference type="EMBL" id="UZAF01002182">
    <property type="protein sequence ID" value="VDO10218.1"/>
    <property type="molecule type" value="Genomic_DNA"/>
</dbReference>
<gene>
    <name evidence="7" type="ORF">HPLM_LOCUS1579</name>
</gene>
<dbReference type="InterPro" id="IPR023395">
    <property type="entry name" value="MCP_dom_sf"/>
</dbReference>
<keyword evidence="8" id="KW-1185">Reference proteome</keyword>
<dbReference type="WBParaSite" id="HPLM_0000158201-mRNA-1">
    <property type="protein sequence ID" value="HPLM_0000158201-mRNA-1"/>
    <property type="gene ID" value="HPLM_0000158201"/>
</dbReference>
<dbReference type="OrthoDB" id="270584at2759"/>
<protein>
    <submittedName>
        <fullName evidence="9">Sulfate_transp domain-containing protein</fullName>
    </submittedName>
</protein>
<dbReference type="GO" id="GO:0016020">
    <property type="term" value="C:membrane"/>
    <property type="evidence" value="ECO:0007669"/>
    <property type="project" value="UniProtKB-SubCell"/>
</dbReference>
<dbReference type="InterPro" id="IPR018108">
    <property type="entry name" value="MCP_transmembrane"/>
</dbReference>
<evidence type="ECO:0000256" key="6">
    <source>
        <dbReference type="ARBA" id="ARBA00023136"/>
    </source>
</evidence>
<proteinExistence type="inferred from homology"/>
<organism evidence="9">
    <name type="scientific">Haemonchus placei</name>
    <name type="common">Barber's pole worm</name>
    <dbReference type="NCBI Taxonomy" id="6290"/>
    <lineage>
        <taxon>Eukaryota</taxon>
        <taxon>Metazoa</taxon>
        <taxon>Ecdysozoa</taxon>
        <taxon>Nematoda</taxon>
        <taxon>Chromadorea</taxon>
        <taxon>Rhabditida</taxon>
        <taxon>Rhabditina</taxon>
        <taxon>Rhabditomorpha</taxon>
        <taxon>Strongyloidea</taxon>
        <taxon>Trichostrongylidae</taxon>
        <taxon>Haemonchus</taxon>
    </lineage>
</organism>
<evidence type="ECO:0000256" key="2">
    <source>
        <dbReference type="ARBA" id="ARBA00006375"/>
    </source>
</evidence>
<dbReference type="Gene3D" id="1.50.40.10">
    <property type="entry name" value="Mitochondrial carrier domain"/>
    <property type="match status" value="1"/>
</dbReference>
<sequence>MATSHSIGYVPNLLGIIPYAGIDLAIYETLKNFYVRNHKDSAEPGVLALLACGTCSSTCGQLASYPLALIRTRLQARG</sequence>
<comment type="similarity">
    <text evidence="2">Belongs to the mitochondrial carrier (TC 2.A.29) family.</text>
</comment>
<dbReference type="STRING" id="6290.A0A0N4VWB2"/>
<dbReference type="PRINTS" id="PR00926">
    <property type="entry name" value="MITOCARRIER"/>
</dbReference>
<evidence type="ECO:0000256" key="5">
    <source>
        <dbReference type="ARBA" id="ARBA00022737"/>
    </source>
</evidence>
<reference evidence="7 8" key="2">
    <citation type="submission" date="2018-11" db="EMBL/GenBank/DDBJ databases">
        <authorList>
            <consortium name="Pathogen Informatics"/>
        </authorList>
    </citation>
    <scope>NUCLEOTIDE SEQUENCE [LARGE SCALE GENOMIC DNA]</scope>
    <source>
        <strain evidence="7 8">MHpl1</strain>
    </source>
</reference>
<keyword evidence="3" id="KW-0813">Transport</keyword>
<dbReference type="InterPro" id="IPR002067">
    <property type="entry name" value="MCP"/>
</dbReference>
<dbReference type="SUPFAM" id="SSF103506">
    <property type="entry name" value="Mitochondrial carrier"/>
    <property type="match status" value="1"/>
</dbReference>
<comment type="subcellular location">
    <subcellularLocation>
        <location evidence="1">Membrane</location>
        <topology evidence="1">Multi-pass membrane protein</topology>
    </subcellularLocation>
</comment>
<dbReference type="AlphaFoldDB" id="A0A0N4VWB2"/>
<evidence type="ECO:0000256" key="3">
    <source>
        <dbReference type="ARBA" id="ARBA00022448"/>
    </source>
</evidence>
<name>A0A0N4VWB2_HAEPC</name>
<evidence type="ECO:0000256" key="1">
    <source>
        <dbReference type="ARBA" id="ARBA00004141"/>
    </source>
</evidence>
<reference evidence="9" key="1">
    <citation type="submission" date="2017-02" db="UniProtKB">
        <authorList>
            <consortium name="WormBaseParasite"/>
        </authorList>
    </citation>
    <scope>IDENTIFICATION</scope>
</reference>
<accession>A0A0N4VWB2</accession>
<dbReference type="GO" id="GO:0055085">
    <property type="term" value="P:transmembrane transport"/>
    <property type="evidence" value="ECO:0007669"/>
    <property type="project" value="InterPro"/>
</dbReference>
<dbReference type="Pfam" id="PF00153">
    <property type="entry name" value="Mito_carr"/>
    <property type="match status" value="2"/>
</dbReference>
<dbReference type="PANTHER" id="PTHR24089">
    <property type="entry name" value="SOLUTE CARRIER FAMILY 25"/>
    <property type="match status" value="1"/>
</dbReference>
<keyword evidence="5" id="KW-0677">Repeat</keyword>
<evidence type="ECO:0000256" key="4">
    <source>
        <dbReference type="ARBA" id="ARBA00022692"/>
    </source>
</evidence>